<name>A0A1H3LHZ7_9BURK</name>
<dbReference type="AlphaFoldDB" id="A0A1H3LHZ7"/>
<organism evidence="1 2">
    <name type="scientific">Delftia lacustris</name>
    <dbReference type="NCBI Taxonomy" id="558537"/>
    <lineage>
        <taxon>Bacteria</taxon>
        <taxon>Pseudomonadati</taxon>
        <taxon>Pseudomonadota</taxon>
        <taxon>Betaproteobacteria</taxon>
        <taxon>Burkholderiales</taxon>
        <taxon>Comamonadaceae</taxon>
        <taxon>Delftia</taxon>
    </lineage>
</organism>
<dbReference type="RefSeq" id="WP_074921540.1">
    <property type="nucleotide sequence ID" value="NZ_CP141274.1"/>
</dbReference>
<reference evidence="1 2" key="1">
    <citation type="submission" date="2016-10" db="EMBL/GenBank/DDBJ databases">
        <authorList>
            <person name="de Groot N.N."/>
        </authorList>
    </citation>
    <scope>NUCLEOTIDE SEQUENCE [LARGE SCALE GENOMIC DNA]</scope>
    <source>
        <strain evidence="1 2">LMG 24775</strain>
    </source>
</reference>
<evidence type="ECO:0000313" key="1">
    <source>
        <dbReference type="EMBL" id="SDY64092.1"/>
    </source>
</evidence>
<dbReference type="SMART" id="SM00855">
    <property type="entry name" value="PGAM"/>
    <property type="match status" value="1"/>
</dbReference>
<dbReference type="InterPro" id="IPR013078">
    <property type="entry name" value="His_Pase_superF_clade-1"/>
</dbReference>
<evidence type="ECO:0000313" key="2">
    <source>
        <dbReference type="Proteomes" id="UP000183417"/>
    </source>
</evidence>
<protein>
    <submittedName>
        <fullName evidence="1">Alpha-ribazole phosphatase</fullName>
    </submittedName>
</protein>
<proteinExistence type="predicted"/>
<sequence>MNALPTPHLWLVRHARPLVEPGICYGRLDMEADAQATADAAQALHLALPADCLLAHSPLRRCHQLAQALQALRPGLASAADSRLLEMDFGEWEGQPWDALDRSAIDAWAADLAGHAPSRGESLAAMLRRVDEALQQARMYSKDDGAGRDIVWITHAGVARCVQWLLREGNALPQAAQWTLPAPDFGGWLVLELQPQLQPPH</sequence>
<dbReference type="InterPro" id="IPR029033">
    <property type="entry name" value="His_PPase_superfam"/>
</dbReference>
<accession>A0A1H3LHZ7</accession>
<dbReference type="Proteomes" id="UP000183417">
    <property type="component" value="Unassembled WGS sequence"/>
</dbReference>
<dbReference type="GeneID" id="94690255"/>
<dbReference type="Pfam" id="PF00300">
    <property type="entry name" value="His_Phos_1"/>
    <property type="match status" value="1"/>
</dbReference>
<dbReference type="EMBL" id="FNPE01000006">
    <property type="protein sequence ID" value="SDY64092.1"/>
    <property type="molecule type" value="Genomic_DNA"/>
</dbReference>
<dbReference type="Gene3D" id="3.40.50.1240">
    <property type="entry name" value="Phosphoglycerate mutase-like"/>
    <property type="match status" value="1"/>
</dbReference>
<dbReference type="SUPFAM" id="SSF53254">
    <property type="entry name" value="Phosphoglycerate mutase-like"/>
    <property type="match status" value="1"/>
</dbReference>
<gene>
    <name evidence="1" type="ORF">SAMN05421547_106214</name>
</gene>